<comment type="subcellular location">
    <subcellularLocation>
        <location evidence="1">Cell membrane</location>
        <topology evidence="1">Single-pass type II membrane protein</topology>
    </subcellularLocation>
</comment>
<dbReference type="AlphaFoldDB" id="A0A7C4TVV4"/>
<dbReference type="GO" id="GO:0051301">
    <property type="term" value="P:cell division"/>
    <property type="evidence" value="ECO:0007669"/>
    <property type="project" value="UniProtKB-KW"/>
</dbReference>
<keyword evidence="4 10" id="KW-0812">Transmembrane</keyword>
<dbReference type="NCBIfam" id="TIGR02209">
    <property type="entry name" value="ftsL_broad"/>
    <property type="match status" value="1"/>
</dbReference>
<keyword evidence="6 10" id="KW-0472">Membrane</keyword>
<reference evidence="11" key="1">
    <citation type="journal article" date="2020" name="mSystems">
        <title>Genome- and Community-Level Interaction Insights into Carbon Utilization and Element Cycling Functions of Hydrothermarchaeota in Hydrothermal Sediment.</title>
        <authorList>
            <person name="Zhou Z."/>
            <person name="Liu Y."/>
            <person name="Xu W."/>
            <person name="Pan J."/>
            <person name="Luo Z.H."/>
            <person name="Li M."/>
        </authorList>
    </citation>
    <scope>NUCLEOTIDE SEQUENCE [LARGE SCALE GENOMIC DNA]</scope>
    <source>
        <strain evidence="11">SpSt-794</strain>
    </source>
</reference>
<evidence type="ECO:0000256" key="4">
    <source>
        <dbReference type="ARBA" id="ARBA00022692"/>
    </source>
</evidence>
<feature type="transmembrane region" description="Helical" evidence="10">
    <location>
        <begin position="6"/>
        <end position="25"/>
    </location>
</feature>
<dbReference type="GO" id="GO:0005886">
    <property type="term" value="C:plasma membrane"/>
    <property type="evidence" value="ECO:0007669"/>
    <property type="project" value="UniProtKB-SubCell"/>
</dbReference>
<dbReference type="Pfam" id="PF04977">
    <property type="entry name" value="DivIC"/>
    <property type="match status" value="1"/>
</dbReference>
<keyword evidence="5 10" id="KW-1133">Transmembrane helix</keyword>
<gene>
    <name evidence="11" type="primary">ftsL</name>
    <name evidence="11" type="ORF">ENV82_02925</name>
</gene>
<evidence type="ECO:0000256" key="5">
    <source>
        <dbReference type="ARBA" id="ARBA00022989"/>
    </source>
</evidence>
<evidence type="ECO:0000256" key="9">
    <source>
        <dbReference type="SAM" id="Coils"/>
    </source>
</evidence>
<feature type="coiled-coil region" evidence="9">
    <location>
        <begin position="24"/>
        <end position="51"/>
    </location>
</feature>
<comment type="caution">
    <text evidence="11">The sequence shown here is derived from an EMBL/GenBank/DDBJ whole genome shotgun (WGS) entry which is preliminary data.</text>
</comment>
<dbReference type="InterPro" id="IPR007060">
    <property type="entry name" value="FtsL/DivIC"/>
</dbReference>
<proteinExistence type="predicted"/>
<sequence length="85" mass="10170">MKGKMLIVLIIVLLLAYILIFYSTLHLKSHITELDNQIENLRRENRELEQTYLTLTRPERIEAIAKKKLHLVEAKDFYVVELKYK</sequence>
<dbReference type="InterPro" id="IPR011922">
    <property type="entry name" value="Cell_div_FtsL"/>
</dbReference>
<keyword evidence="3 11" id="KW-0132">Cell division</keyword>
<accession>A0A7C4TVV4</accession>
<organism evidence="11">
    <name type="scientific">Caldisericum exile</name>
    <dbReference type="NCBI Taxonomy" id="693075"/>
    <lineage>
        <taxon>Bacteria</taxon>
        <taxon>Pseudomonadati</taxon>
        <taxon>Caldisericota/Cryosericota group</taxon>
        <taxon>Caldisericota</taxon>
        <taxon>Caldisericia</taxon>
        <taxon>Caldisericales</taxon>
        <taxon>Caldisericaceae</taxon>
        <taxon>Caldisericum</taxon>
    </lineage>
</organism>
<evidence type="ECO:0000256" key="1">
    <source>
        <dbReference type="ARBA" id="ARBA00004401"/>
    </source>
</evidence>
<evidence type="ECO:0000256" key="2">
    <source>
        <dbReference type="ARBA" id="ARBA00022475"/>
    </source>
</evidence>
<evidence type="ECO:0000313" key="11">
    <source>
        <dbReference type="EMBL" id="HGW60368.1"/>
    </source>
</evidence>
<evidence type="ECO:0000256" key="3">
    <source>
        <dbReference type="ARBA" id="ARBA00022618"/>
    </source>
</evidence>
<evidence type="ECO:0000256" key="10">
    <source>
        <dbReference type="SAM" id="Phobius"/>
    </source>
</evidence>
<protein>
    <recommendedName>
        <fullName evidence="8">Cell division protein FtsL</fullName>
    </recommendedName>
</protein>
<keyword evidence="2" id="KW-1003">Cell membrane</keyword>
<evidence type="ECO:0000256" key="7">
    <source>
        <dbReference type="ARBA" id="ARBA00023306"/>
    </source>
</evidence>
<evidence type="ECO:0000256" key="6">
    <source>
        <dbReference type="ARBA" id="ARBA00023136"/>
    </source>
</evidence>
<evidence type="ECO:0000256" key="8">
    <source>
        <dbReference type="NCBIfam" id="TIGR02209"/>
    </source>
</evidence>
<keyword evidence="7" id="KW-0131">Cell cycle</keyword>
<keyword evidence="9" id="KW-0175">Coiled coil</keyword>
<name>A0A7C4TVV4_9BACT</name>
<dbReference type="EMBL" id="DTHV01000094">
    <property type="protein sequence ID" value="HGW60368.1"/>
    <property type="molecule type" value="Genomic_DNA"/>
</dbReference>